<evidence type="ECO:0000313" key="3">
    <source>
        <dbReference type="EMBL" id="BFG69343.1"/>
    </source>
</evidence>
<evidence type="ECO:0000256" key="1">
    <source>
        <dbReference type="SAM" id="SignalP"/>
    </source>
</evidence>
<dbReference type="InterPro" id="IPR029045">
    <property type="entry name" value="ClpP/crotonase-like_dom_sf"/>
</dbReference>
<dbReference type="Gene3D" id="3.90.226.10">
    <property type="entry name" value="2-enoyl-CoA Hydratase, Chain A, domain 1"/>
    <property type="match status" value="1"/>
</dbReference>
<dbReference type="AlphaFoldDB" id="A0AAT9GFA7"/>
<dbReference type="RefSeq" id="WP_353549668.1">
    <property type="nucleotide sequence ID" value="NZ_AP029612.1"/>
</dbReference>
<dbReference type="SUPFAM" id="SSF52096">
    <property type="entry name" value="ClpP/crotonase"/>
    <property type="match status" value="1"/>
</dbReference>
<feature type="signal peptide" evidence="1">
    <location>
        <begin position="1"/>
        <end position="19"/>
    </location>
</feature>
<reference evidence="3" key="1">
    <citation type="submission" date="2024-02" db="EMBL/GenBank/DDBJ databases">
        <title>Sediminibacterium planktonica sp. nov. and Sediminibacterium longus sp. nov., isolated from surface lake and river water.</title>
        <authorList>
            <person name="Watanabe K."/>
            <person name="Takemine S."/>
            <person name="Ishii Y."/>
            <person name="Ogata Y."/>
            <person name="Shindo C."/>
            <person name="Suda W."/>
        </authorList>
    </citation>
    <scope>NUCLEOTIDE SEQUENCE</scope>
    <source>
        <strain evidence="3">KACHI17</strain>
    </source>
</reference>
<name>A0AAT9GFA7_9BACT</name>
<sequence length="478" mass="54529">MRPVITLIIILLFSQSLYAQDCTCKELLDSAIIKTESNYAGYQHKINARNRASYNNFKKGLLSVADRTSFLDCYDILNRYVKYFNDGHLFISEFPRATAAQSDSLAKTHPRYVTQGTPVAKQPDQIEGVWQNAKEQLEIVRITDKKFYAVIKKTTTARWQEGMIKMEITKGQNNKYSILFYNPDFTFSRFSDIGIFKRLLLGFGSNKYVKLEENDPEMNYIHVNKPEQPFFKVIDKDNVLLTVPSSLISQYIVDSILMKNKNLIVSAKNFILDLRSNTGGNYMWNGIQMLANTKPYLDKKDPTKDDFLMLASLDNAAYFENFKNFVNGDTAGIGYYTRLTNKIKNNLGATIGFSFYSARPSDTSQQTILPNPKNVAIIIDKGVASAAEAVINSLKSSSTKVIVYGENSHGMIDYVNVNTIRLKFIGNKRYYFGYPTFYSPDMLKNPINPTGIKPDVYIPNKVRNWIEWVIDDLKKKKG</sequence>
<feature type="chain" id="PRO_5043792856" description="Tail specific protease domain-containing protein" evidence="1">
    <location>
        <begin position="20"/>
        <end position="478"/>
    </location>
</feature>
<organism evidence="3">
    <name type="scientific">Sediminibacterium sp. KACHI17</name>
    <dbReference type="NCBI Taxonomy" id="1751071"/>
    <lineage>
        <taxon>Bacteria</taxon>
        <taxon>Pseudomonadati</taxon>
        <taxon>Bacteroidota</taxon>
        <taxon>Chitinophagia</taxon>
        <taxon>Chitinophagales</taxon>
        <taxon>Chitinophagaceae</taxon>
        <taxon>Sediminibacterium</taxon>
    </lineage>
</organism>
<dbReference type="InterPro" id="IPR005151">
    <property type="entry name" value="Tail-specific_protease"/>
</dbReference>
<keyword evidence="1" id="KW-0732">Signal</keyword>
<dbReference type="Pfam" id="PF03572">
    <property type="entry name" value="Peptidase_S41"/>
    <property type="match status" value="1"/>
</dbReference>
<feature type="domain" description="Tail specific protease" evidence="2">
    <location>
        <begin position="259"/>
        <end position="457"/>
    </location>
</feature>
<gene>
    <name evidence="3" type="ORF">KACHI17_02240</name>
</gene>
<protein>
    <recommendedName>
        <fullName evidence="2">Tail specific protease domain-containing protein</fullName>
    </recommendedName>
</protein>
<accession>A0AAT9GFA7</accession>
<dbReference type="GO" id="GO:0006508">
    <property type="term" value="P:proteolysis"/>
    <property type="evidence" value="ECO:0007669"/>
    <property type="project" value="InterPro"/>
</dbReference>
<evidence type="ECO:0000259" key="2">
    <source>
        <dbReference type="Pfam" id="PF03572"/>
    </source>
</evidence>
<dbReference type="EMBL" id="AP029612">
    <property type="protein sequence ID" value="BFG69343.1"/>
    <property type="molecule type" value="Genomic_DNA"/>
</dbReference>
<proteinExistence type="predicted"/>
<dbReference type="GO" id="GO:0008236">
    <property type="term" value="F:serine-type peptidase activity"/>
    <property type="evidence" value="ECO:0007669"/>
    <property type="project" value="InterPro"/>
</dbReference>